<sequence length="65" mass="6996">MHKHELKQYASTAAQLNSLLVVLAGSGDEVSSVDRENLIELAEKLSGQVAAFLLAESHLPEVEHA</sequence>
<name>A0A2M9WCU0_9GAMM</name>
<gene>
    <name evidence="1" type="ORF">PRCB_11745</name>
</gene>
<dbReference type="RefSeq" id="WP_100701862.1">
    <property type="nucleotide sequence ID" value="NZ_MLFP01000034.1"/>
</dbReference>
<dbReference type="EMBL" id="PIQI01000017">
    <property type="protein sequence ID" value="PJZ05355.1"/>
    <property type="molecule type" value="Genomic_DNA"/>
</dbReference>
<comment type="caution">
    <text evidence="1">The sequence shown here is derived from an EMBL/GenBank/DDBJ whole genome shotgun (WGS) entry which is preliminary data.</text>
</comment>
<accession>A0A2M9WCU0</accession>
<dbReference type="AlphaFoldDB" id="A0A2M9WCU0"/>
<organism evidence="1 2">
    <name type="scientific">Pantoea rodasii</name>
    <dbReference type="NCBI Taxonomy" id="1076549"/>
    <lineage>
        <taxon>Bacteria</taxon>
        <taxon>Pseudomonadati</taxon>
        <taxon>Pseudomonadota</taxon>
        <taxon>Gammaproteobacteria</taxon>
        <taxon>Enterobacterales</taxon>
        <taxon>Erwiniaceae</taxon>
        <taxon>Pantoea</taxon>
    </lineage>
</organism>
<proteinExistence type="predicted"/>
<dbReference type="STRING" id="1076549.HA45_22115"/>
<keyword evidence="2" id="KW-1185">Reference proteome</keyword>
<dbReference type="Proteomes" id="UP000232062">
    <property type="component" value="Unassembled WGS sequence"/>
</dbReference>
<evidence type="ECO:0000313" key="1">
    <source>
        <dbReference type="EMBL" id="PJZ05355.1"/>
    </source>
</evidence>
<evidence type="ECO:0000313" key="2">
    <source>
        <dbReference type="Proteomes" id="UP000232062"/>
    </source>
</evidence>
<protein>
    <submittedName>
        <fullName evidence="1">Uncharacterized protein</fullName>
    </submittedName>
</protein>
<reference evidence="1 2" key="1">
    <citation type="submission" date="2017-11" db="EMBL/GenBank/DDBJ databases">
        <title>The genome sequence of Pantoea rodasii DSM 26611.</title>
        <authorList>
            <person name="Gao J."/>
            <person name="Mao X."/>
            <person name="Sun J."/>
        </authorList>
    </citation>
    <scope>NUCLEOTIDE SEQUENCE [LARGE SCALE GENOMIC DNA]</scope>
    <source>
        <strain evidence="1 2">DSM 26611</strain>
    </source>
</reference>